<feature type="compositionally biased region" description="Acidic residues" evidence="1">
    <location>
        <begin position="809"/>
        <end position="833"/>
    </location>
</feature>
<dbReference type="PANTHER" id="PTHR34403:SF8">
    <property type="entry name" value="TOL-PAL SYSTEM PROTEIN TOLA"/>
    <property type="match status" value="1"/>
</dbReference>
<sequence length="1294" mass="138390">MISSKLSTLCLLLSTLAVYAAPPNSELGNTTPTVLPIAPIGSVTLQESDGPQSWETAQELISRQVHDLKAELANKVQYSRTAGNRDKFAIHYGVSVILEKLVKTVPQALKHLNIPVTEQSELVANEVTSLISELYAEKRISKYGEAKLLNQDGVFSLEFLYDGEVYSMTQASTPTAHSTSQIQDLSALEKPIDGRALGQKQPIMINPVDHTSDEISDDDAASPYSPRKSSFLENSLYKEEPIDEAVSISDFKDEVARITIDNESKTANLIRYYLVFGNLPDQEAVKRGMAFYLDELYDKLARNDTFRHFLKDSFLSTATQYGNIILDNLRNDIEIVGPPAKTAQLEIHHHKIAIVFPGLEDSKEDKSTSFWTRWFNGWGVGDKDSSDSDWDPDSSIVWESESHSDLHLKPKSDVIVHKTTESPLCCGYDTDAEKLLDTQSISDSDIESVPTPTSGLDREVDSESLPTLALGLDIAVPKPTDTESDSELVTKVDLESAPKPTSGLDIPPILESVIPLTSESDTESESDSESVTKVDPESVPKPTSGLDREVDSESLPTVTLGLDIEVPKPTDTESDSEFGTKVDLESAPKPTSGLDIPPILESVIPLTSESDKESESDSESVTKVDSESVPKPTSGLDTPPVLESDIPLTSNSDTDSGSESVTKVDSESVPIPTSGLDTPPVLESDIPLTSNPDTDSDSELVTKVDPESAPKPTLDTPPVLESVIPLTSDDTESNSELVTKADSESVPKQTLGLDTPPALESVIPLTSDLNTEPNSESVKKVDSESVPKPTSGLDTPPALESVILLISDSDTESESDSDTESESDSDTESESDSELLTKVDSESVPKRKSGLDTASGLEPVIILTSDSDTESDSESDTTSSSDIESSSFDSDLFSDFEWDKPHVKSTVRPHIQRPTFTSTVTITSTIRHVGTSVPSSLKSCSRKCPHAEISSTRAFRPSSTIVAPTTTLCSGNPASSTTSAHSLQTVIAFSEARANASYRLVQDGQNRVFAQAYARSDAEVQATYGSPVISVHAEAIAKVTFSQTLANGVATVNVIYKDGSSSPALTDARAPVLAVRDQATGSVQLIAKAESHAEASVVYKTVCDSHGNVLVLVKSHATACTKVVCEHEVIDKLDTEQECVLVKVNPNGETKQVGRLDKAIAITDSKCEWRDTSSMVVSPVLVDIKVSASASASAFASSSIESVQDLLVEAGASASLGQALCSKDSNIHCTGTGALQSVRDTSAKGTPATTRKYGNMLGLSSTKPSLPEFSNSAERVAEKGLVLVVSALIGGILL</sequence>
<comment type="caution">
    <text evidence="3">The sequence shown here is derived from an EMBL/GenBank/DDBJ whole genome shotgun (WGS) entry which is preliminary data.</text>
</comment>
<feature type="compositionally biased region" description="Polar residues" evidence="1">
    <location>
        <begin position="647"/>
        <end position="663"/>
    </location>
</feature>
<evidence type="ECO:0000256" key="2">
    <source>
        <dbReference type="SAM" id="SignalP"/>
    </source>
</evidence>
<dbReference type="EMBL" id="LXFE01000358">
    <property type="protein sequence ID" value="OLL25578.1"/>
    <property type="molecule type" value="Genomic_DNA"/>
</dbReference>
<name>A0A1U7LSI6_NEOID</name>
<evidence type="ECO:0000313" key="4">
    <source>
        <dbReference type="Proteomes" id="UP000186594"/>
    </source>
</evidence>
<accession>A0A1U7LSI6</accession>
<keyword evidence="2" id="KW-0732">Signal</keyword>
<proteinExistence type="predicted"/>
<dbReference type="PANTHER" id="PTHR34403">
    <property type="entry name" value="TOL-PAL SYSTEM PROTEIN TOLA"/>
    <property type="match status" value="1"/>
</dbReference>
<feature type="chain" id="PRO_5012888686" description="Zonadhesin" evidence="2">
    <location>
        <begin position="21"/>
        <end position="1294"/>
    </location>
</feature>
<keyword evidence="4" id="KW-1185">Reference proteome</keyword>
<feature type="compositionally biased region" description="Low complexity" evidence="1">
    <location>
        <begin position="876"/>
        <end position="888"/>
    </location>
</feature>
<feature type="region of interest" description="Disordered" evidence="1">
    <location>
        <begin position="440"/>
        <end position="461"/>
    </location>
</feature>
<feature type="signal peptide" evidence="2">
    <location>
        <begin position="1"/>
        <end position="20"/>
    </location>
</feature>
<dbReference type="Proteomes" id="UP000186594">
    <property type="component" value="Unassembled WGS sequence"/>
</dbReference>
<feature type="compositionally biased region" description="Basic and acidic residues" evidence="1">
    <location>
        <begin position="609"/>
        <end position="628"/>
    </location>
</feature>
<feature type="region of interest" description="Disordered" evidence="1">
    <location>
        <begin position="476"/>
        <end position="888"/>
    </location>
</feature>
<feature type="compositionally biased region" description="Basic and acidic residues" evidence="1">
    <location>
        <begin position="835"/>
        <end position="845"/>
    </location>
</feature>
<reference evidence="3 4" key="1">
    <citation type="submission" date="2016-04" db="EMBL/GenBank/DDBJ databases">
        <title>Evolutionary innovation and constraint leading to complex multicellularity in the Ascomycota.</title>
        <authorList>
            <person name="Cisse O."/>
            <person name="Nguyen A."/>
            <person name="Hewitt D.A."/>
            <person name="Jedd G."/>
            <person name="Stajich J.E."/>
        </authorList>
    </citation>
    <scope>NUCLEOTIDE SEQUENCE [LARGE SCALE GENOMIC DNA]</scope>
    <source>
        <strain evidence="3 4">DAH-3</strain>
    </source>
</reference>
<organism evidence="3 4">
    <name type="scientific">Neolecta irregularis (strain DAH-3)</name>
    <dbReference type="NCBI Taxonomy" id="1198029"/>
    <lineage>
        <taxon>Eukaryota</taxon>
        <taxon>Fungi</taxon>
        <taxon>Dikarya</taxon>
        <taxon>Ascomycota</taxon>
        <taxon>Taphrinomycotina</taxon>
        <taxon>Neolectales</taxon>
        <taxon>Neolectaceae</taxon>
        <taxon>Neolecta</taxon>
    </lineage>
</organism>
<evidence type="ECO:0000256" key="1">
    <source>
        <dbReference type="SAM" id="MobiDB-lite"/>
    </source>
</evidence>
<protein>
    <recommendedName>
        <fullName evidence="5">Zonadhesin</fullName>
    </recommendedName>
</protein>
<gene>
    <name evidence="3" type="ORF">NEOLI_002870</name>
</gene>
<evidence type="ECO:0008006" key="5">
    <source>
        <dbReference type="Google" id="ProtNLM"/>
    </source>
</evidence>
<dbReference type="InterPro" id="IPR050972">
    <property type="entry name" value="SDr-like"/>
</dbReference>
<evidence type="ECO:0000313" key="3">
    <source>
        <dbReference type="EMBL" id="OLL25578.1"/>
    </source>
</evidence>